<organism evidence="3 4">
    <name type="scientific">Terriglobus roseus</name>
    <dbReference type="NCBI Taxonomy" id="392734"/>
    <lineage>
        <taxon>Bacteria</taxon>
        <taxon>Pseudomonadati</taxon>
        <taxon>Acidobacteriota</taxon>
        <taxon>Terriglobia</taxon>
        <taxon>Terriglobales</taxon>
        <taxon>Acidobacteriaceae</taxon>
        <taxon>Terriglobus</taxon>
    </lineage>
</organism>
<evidence type="ECO:0000256" key="2">
    <source>
        <dbReference type="SAM" id="Phobius"/>
    </source>
</evidence>
<feature type="transmembrane region" description="Helical" evidence="2">
    <location>
        <begin position="364"/>
        <end position="387"/>
    </location>
</feature>
<gene>
    <name evidence="3" type="ORF">SAMN05444167_3674</name>
</gene>
<feature type="transmembrane region" description="Helical" evidence="2">
    <location>
        <begin position="267"/>
        <end position="288"/>
    </location>
</feature>
<reference evidence="4" key="1">
    <citation type="submission" date="2016-10" db="EMBL/GenBank/DDBJ databases">
        <authorList>
            <person name="Varghese N."/>
            <person name="Submissions S."/>
        </authorList>
    </citation>
    <scope>NUCLEOTIDE SEQUENCE [LARGE SCALE GENOMIC DNA]</scope>
    <source>
        <strain evidence="4">GAS232</strain>
    </source>
</reference>
<keyword evidence="2" id="KW-1133">Transmembrane helix</keyword>
<feature type="transmembrane region" description="Helical" evidence="2">
    <location>
        <begin position="70"/>
        <end position="92"/>
    </location>
</feature>
<accession>A0A1G7PYH4</accession>
<dbReference type="OrthoDB" id="103440at2"/>
<dbReference type="Proteomes" id="UP000182427">
    <property type="component" value="Chromosome I"/>
</dbReference>
<feature type="transmembrane region" description="Helical" evidence="2">
    <location>
        <begin position="241"/>
        <end position="260"/>
    </location>
</feature>
<feature type="transmembrane region" description="Helical" evidence="2">
    <location>
        <begin position="335"/>
        <end position="358"/>
    </location>
</feature>
<keyword evidence="2" id="KW-0472">Membrane</keyword>
<keyword evidence="2" id="KW-0812">Transmembrane</keyword>
<feature type="region of interest" description="Disordered" evidence="1">
    <location>
        <begin position="780"/>
        <end position="801"/>
    </location>
</feature>
<evidence type="ECO:0008006" key="5">
    <source>
        <dbReference type="Google" id="ProtNLM"/>
    </source>
</evidence>
<name>A0A1G7PYH4_9BACT</name>
<evidence type="ECO:0000313" key="4">
    <source>
        <dbReference type="Proteomes" id="UP000182427"/>
    </source>
</evidence>
<dbReference type="EMBL" id="LT629690">
    <property type="protein sequence ID" value="SDF91273.1"/>
    <property type="molecule type" value="Genomic_DNA"/>
</dbReference>
<protein>
    <recommendedName>
        <fullName evidence="5">Patatin-like phospholipase</fullName>
    </recommendedName>
</protein>
<dbReference type="SUPFAM" id="SSF52151">
    <property type="entry name" value="FabD/lysophospholipase-like"/>
    <property type="match status" value="1"/>
</dbReference>
<evidence type="ECO:0000313" key="3">
    <source>
        <dbReference type="EMBL" id="SDF91273.1"/>
    </source>
</evidence>
<dbReference type="InterPro" id="IPR016035">
    <property type="entry name" value="Acyl_Trfase/lysoPLipase"/>
</dbReference>
<feature type="transmembrane region" description="Helical" evidence="2">
    <location>
        <begin position="28"/>
        <end position="49"/>
    </location>
</feature>
<feature type="transmembrane region" description="Helical" evidence="2">
    <location>
        <begin position="300"/>
        <end position="323"/>
    </location>
</feature>
<feature type="transmembrane region" description="Helical" evidence="2">
    <location>
        <begin position="151"/>
        <end position="177"/>
    </location>
</feature>
<keyword evidence="4" id="KW-1185">Reference proteome</keyword>
<proteinExistence type="predicted"/>
<feature type="compositionally biased region" description="Acidic residues" evidence="1">
    <location>
        <begin position="783"/>
        <end position="795"/>
    </location>
</feature>
<sequence>MSDAPVPPPPQPPPPRSLGDRVVAGIQYVYFLRFSILLLAIAPILALVDHFSGFNSLTRGFFVPAKAYDFIGEVFFLISAGALALVTSRLVVLNGEDRFGVEPPPLLTDLLGVCTDRSAGWILFAYQVPGICVLAYLLFVSQQENALYSAWSALAMSLIGCVLGFIFWASLNILYYWTANDGTGFPARTILLPRRFLGSASQTGSSVLEPPRFVSRTWARIAGLGAGYSSQRGLLYSGHQFAAIATVGFLLVYGALFPLTSPFTSGFGYPLGLTLFLIVATYLGIQALKLKPPSIPWAKYLIASELLLLAIGALLLLMSYFAPEHLGILKPAQSFPLLCSLLVMFSLIALLVCALAFFLDRFHIPVILASCALIFLAHSLTAALYSLPGMAHTRLRGASDHYFNVFAHKTTPKIATPEEIIAANQCAGLTQGTPCPIIFISATGGGIHAAAWTTEMLTELEAAFQKQAAATGNNYNFHDHVALFSTVSGGSAGLLPFLSEYYSPTPFDPKQWDTTKQRMVTASACSSLEGVAWGLEYRDFDTFMAPFTSGAFSPEWDRSAALEASMRRHLFEVGCDPLLKNQDANNRQPLFKTERTLAEFADGLYASSHPSAQSSAEHIPAFAMNTTAAETGGRFLLSNYHVPSSIALSSGVAPAQDFLTAYGARPNRGFFPDIRITTAARLSATFPYVSSAARSDQMKVDEDTLHFVDGGYYDNDGVATVVEFLLAGQSALGTVPKPEESTKAEPQQNATKPVTAEKKQKPMNLPVLLIEIRDGSDITTISPEEDANVPVDESESTSGKKPKAQFAWDTMSQLGAPLGAFWSAGHSAVTRRNRRELEVLMDLLESRHVAFEHIVLDYKKAKGDGTKAPQGASQPLSWSLTPSQVSDLDTAKNRVTPCIKIAVDWVQTALAQSGEKIIDGTPAVVPCAR</sequence>
<dbReference type="AlphaFoldDB" id="A0A1G7PYH4"/>
<dbReference type="RefSeq" id="WP_156785201.1">
    <property type="nucleotide sequence ID" value="NZ_LT629690.1"/>
</dbReference>
<evidence type="ECO:0000256" key="1">
    <source>
        <dbReference type="SAM" id="MobiDB-lite"/>
    </source>
</evidence>
<feature type="transmembrane region" description="Helical" evidence="2">
    <location>
        <begin position="119"/>
        <end position="139"/>
    </location>
</feature>
<feature type="region of interest" description="Disordered" evidence="1">
    <location>
        <begin position="735"/>
        <end position="758"/>
    </location>
</feature>